<evidence type="ECO:0000259" key="6">
    <source>
        <dbReference type="PROSITE" id="PS50011"/>
    </source>
</evidence>
<dbReference type="PANTHER" id="PTHR11042">
    <property type="entry name" value="EUKARYOTIC TRANSLATION INITIATION FACTOR 2-ALPHA KINASE EIF2-ALPHA KINASE -RELATED"/>
    <property type="match status" value="1"/>
</dbReference>
<reference evidence="7" key="1">
    <citation type="submission" date="2023-10" db="EMBL/GenBank/DDBJ databases">
        <title>Genome assembly of Pristionchus species.</title>
        <authorList>
            <person name="Yoshida K."/>
            <person name="Sommer R.J."/>
        </authorList>
    </citation>
    <scope>NUCLEOTIDE SEQUENCE</scope>
    <source>
        <strain evidence="7">RS0144</strain>
    </source>
</reference>
<feature type="domain" description="Protein kinase" evidence="6">
    <location>
        <begin position="1"/>
        <end position="180"/>
    </location>
</feature>
<evidence type="ECO:0000256" key="3">
    <source>
        <dbReference type="ARBA" id="ARBA00022777"/>
    </source>
</evidence>
<evidence type="ECO:0000256" key="5">
    <source>
        <dbReference type="ARBA" id="ARBA00037982"/>
    </source>
</evidence>
<keyword evidence="4" id="KW-0067">ATP-binding</keyword>
<dbReference type="GO" id="GO:0005737">
    <property type="term" value="C:cytoplasm"/>
    <property type="evidence" value="ECO:0007669"/>
    <property type="project" value="TreeGrafter"/>
</dbReference>
<dbReference type="GO" id="GO:0005524">
    <property type="term" value="F:ATP binding"/>
    <property type="evidence" value="ECO:0007669"/>
    <property type="project" value="UniProtKB-KW"/>
</dbReference>
<keyword evidence="1" id="KW-0808">Transferase</keyword>
<evidence type="ECO:0000256" key="4">
    <source>
        <dbReference type="ARBA" id="ARBA00022840"/>
    </source>
</evidence>
<dbReference type="InterPro" id="IPR050339">
    <property type="entry name" value="CC_SR_Kinase"/>
</dbReference>
<accession>A0AAV5SU54</accession>
<evidence type="ECO:0000313" key="8">
    <source>
        <dbReference type="Proteomes" id="UP001432027"/>
    </source>
</evidence>
<comment type="caution">
    <text evidence="7">The sequence shown here is derived from an EMBL/GenBank/DDBJ whole genome shotgun (WGS) entry which is preliminary data.</text>
</comment>
<dbReference type="InterPro" id="IPR011009">
    <property type="entry name" value="Kinase-like_dom_sf"/>
</dbReference>
<dbReference type="SUPFAM" id="SSF56112">
    <property type="entry name" value="Protein kinase-like (PK-like)"/>
    <property type="match status" value="1"/>
</dbReference>
<dbReference type="PROSITE" id="PS00108">
    <property type="entry name" value="PROTEIN_KINASE_ST"/>
    <property type="match status" value="1"/>
</dbReference>
<dbReference type="PROSITE" id="PS50011">
    <property type="entry name" value="PROTEIN_KINASE_DOM"/>
    <property type="match status" value="1"/>
</dbReference>
<feature type="non-terminal residue" evidence="7">
    <location>
        <position position="1"/>
    </location>
</feature>
<organism evidence="7 8">
    <name type="scientific">Pristionchus entomophagus</name>
    <dbReference type="NCBI Taxonomy" id="358040"/>
    <lineage>
        <taxon>Eukaryota</taxon>
        <taxon>Metazoa</taxon>
        <taxon>Ecdysozoa</taxon>
        <taxon>Nematoda</taxon>
        <taxon>Chromadorea</taxon>
        <taxon>Rhabditida</taxon>
        <taxon>Rhabditina</taxon>
        <taxon>Diplogasteromorpha</taxon>
        <taxon>Diplogasteroidea</taxon>
        <taxon>Neodiplogasteridae</taxon>
        <taxon>Pristionchus</taxon>
    </lineage>
</organism>
<gene>
    <name evidence="7" type="ORF">PENTCL1PPCAC_8775</name>
</gene>
<sequence length="181" mass="21104">FQLCNYSLTNWLSEKTTSYSRKLPRIKSWFKQIVSAVEYIHAQNFIHRDLKPCNILFVESDRLKICDLGIVIERKMENGVEITMTRTGSGTEEYMSPEQGALNCRINAKSDIFTLGLILVELCVVMNYEEKVEVFENYRRGIPNYIFADDNRTAEFVLQLTDRDRNARPTCTEMLNNHYLA</sequence>
<evidence type="ECO:0000256" key="2">
    <source>
        <dbReference type="ARBA" id="ARBA00022741"/>
    </source>
</evidence>
<dbReference type="InterPro" id="IPR008271">
    <property type="entry name" value="Ser/Thr_kinase_AS"/>
</dbReference>
<dbReference type="Proteomes" id="UP001432027">
    <property type="component" value="Unassembled WGS sequence"/>
</dbReference>
<dbReference type="Gene3D" id="1.10.510.10">
    <property type="entry name" value="Transferase(Phosphotransferase) domain 1"/>
    <property type="match status" value="1"/>
</dbReference>
<dbReference type="GO" id="GO:0005634">
    <property type="term" value="C:nucleus"/>
    <property type="evidence" value="ECO:0007669"/>
    <property type="project" value="TreeGrafter"/>
</dbReference>
<dbReference type="EMBL" id="BTSX01000002">
    <property type="protein sequence ID" value="GMS86600.1"/>
    <property type="molecule type" value="Genomic_DNA"/>
</dbReference>
<evidence type="ECO:0000256" key="1">
    <source>
        <dbReference type="ARBA" id="ARBA00022679"/>
    </source>
</evidence>
<evidence type="ECO:0000313" key="7">
    <source>
        <dbReference type="EMBL" id="GMS86600.1"/>
    </source>
</evidence>
<dbReference type="InterPro" id="IPR000719">
    <property type="entry name" value="Prot_kinase_dom"/>
</dbReference>
<comment type="similarity">
    <text evidence="5">Belongs to the protein kinase superfamily. Ser/Thr protein kinase family. GCN2 subfamily.</text>
</comment>
<proteinExistence type="inferred from homology"/>
<dbReference type="PANTHER" id="PTHR11042:SF91">
    <property type="entry name" value="EUKARYOTIC TRANSLATION INITIATION FACTOR 2-ALPHA KINASE"/>
    <property type="match status" value="1"/>
</dbReference>
<dbReference type="FunFam" id="1.10.510.10:FF:001020">
    <property type="entry name" value="Transmembrane ion channel"/>
    <property type="match status" value="1"/>
</dbReference>
<name>A0AAV5SU54_9BILA</name>
<dbReference type="GO" id="GO:0004694">
    <property type="term" value="F:eukaryotic translation initiation factor 2alpha kinase activity"/>
    <property type="evidence" value="ECO:0007669"/>
    <property type="project" value="TreeGrafter"/>
</dbReference>
<dbReference type="Pfam" id="PF00069">
    <property type="entry name" value="Pkinase"/>
    <property type="match status" value="1"/>
</dbReference>
<dbReference type="SMART" id="SM00220">
    <property type="entry name" value="S_TKc"/>
    <property type="match status" value="1"/>
</dbReference>
<keyword evidence="2" id="KW-0547">Nucleotide-binding</keyword>
<dbReference type="AlphaFoldDB" id="A0AAV5SU54"/>
<keyword evidence="3" id="KW-0418">Kinase</keyword>
<keyword evidence="8" id="KW-1185">Reference proteome</keyword>
<protein>
    <recommendedName>
        <fullName evidence="6">Protein kinase domain-containing protein</fullName>
    </recommendedName>
</protein>